<dbReference type="AlphaFoldDB" id="A0A9K3D4X1"/>
<protein>
    <submittedName>
        <fullName evidence="2">Uncharacterized protein</fullName>
    </submittedName>
</protein>
<dbReference type="Proteomes" id="UP000265618">
    <property type="component" value="Unassembled WGS sequence"/>
</dbReference>
<evidence type="ECO:0000313" key="3">
    <source>
        <dbReference type="Proteomes" id="UP000265618"/>
    </source>
</evidence>
<dbReference type="EMBL" id="BDIP01003478">
    <property type="protein sequence ID" value="GIQ87760.1"/>
    <property type="molecule type" value="Genomic_DNA"/>
</dbReference>
<accession>A0A9K3D4X1</accession>
<organism evidence="2 3">
    <name type="scientific">Kipferlia bialata</name>
    <dbReference type="NCBI Taxonomy" id="797122"/>
    <lineage>
        <taxon>Eukaryota</taxon>
        <taxon>Metamonada</taxon>
        <taxon>Carpediemonas-like organisms</taxon>
        <taxon>Kipferlia</taxon>
    </lineage>
</organism>
<feature type="region of interest" description="Disordered" evidence="1">
    <location>
        <begin position="12"/>
        <end position="32"/>
    </location>
</feature>
<proteinExistence type="predicted"/>
<evidence type="ECO:0000313" key="2">
    <source>
        <dbReference type="EMBL" id="GIQ87760.1"/>
    </source>
</evidence>
<evidence type="ECO:0000256" key="1">
    <source>
        <dbReference type="SAM" id="MobiDB-lite"/>
    </source>
</evidence>
<comment type="caution">
    <text evidence="2">The sequence shown here is derived from an EMBL/GenBank/DDBJ whole genome shotgun (WGS) entry which is preliminary data.</text>
</comment>
<keyword evidence="3" id="KW-1185">Reference proteome</keyword>
<reference evidence="2 3" key="1">
    <citation type="journal article" date="2018" name="PLoS ONE">
        <title>The draft genome of Kipferlia bialata reveals reductive genome evolution in fornicate parasites.</title>
        <authorList>
            <person name="Tanifuji G."/>
            <person name="Takabayashi S."/>
            <person name="Kume K."/>
            <person name="Takagi M."/>
            <person name="Nakayama T."/>
            <person name="Kamikawa R."/>
            <person name="Inagaki Y."/>
            <person name="Hashimoto T."/>
        </authorList>
    </citation>
    <scope>NUCLEOTIDE SEQUENCE [LARGE SCALE GENOMIC DNA]</scope>
    <source>
        <strain evidence="2">NY0173</strain>
    </source>
</reference>
<sequence length="267" mass="28959">MKLSGMDVVECDYSEGDSEHETDLPESSVDADIDMGDGGATLDQRDTSIPLRYQDFSTSPLTRFFRCDINGPNGCHAPWEELPIGPYLAPSSITVMGDTAHVLGCMDTTIHAGAGGVVHLSYCVRRGWEECESQQTSMCSMLATARARRTPYTVHRTPYTPDHVPPSTVAVGGILYESSIYRLSSDFFAYEPVQGCYLPVKWVGQGIAGSGSCSLYSVGPDYIIVQRGDGSGEVPVIHVSPAMMYPGDAHTGVPRVWRQPTLTVPEE</sequence>
<gene>
    <name evidence="2" type="ORF">KIPB_009862</name>
</gene>
<name>A0A9K3D4X1_9EUKA</name>